<feature type="signal peptide" evidence="1">
    <location>
        <begin position="1"/>
        <end position="24"/>
    </location>
</feature>
<dbReference type="RefSeq" id="WP_245120116.1">
    <property type="nucleotide sequence ID" value="NZ_CP095061.1"/>
</dbReference>
<evidence type="ECO:0000256" key="1">
    <source>
        <dbReference type="SAM" id="SignalP"/>
    </source>
</evidence>
<protein>
    <submittedName>
        <fullName evidence="2">Uncharacterized protein</fullName>
    </submittedName>
</protein>
<feature type="chain" id="PRO_5047468974" evidence="1">
    <location>
        <begin position="25"/>
        <end position="84"/>
    </location>
</feature>
<reference evidence="2" key="1">
    <citation type="submission" date="2022-04" db="EMBL/GenBank/DDBJ databases">
        <title>Hymenobacter sp. isolated from the air.</title>
        <authorList>
            <person name="Won M."/>
            <person name="Lee C.-M."/>
            <person name="Woen H.-Y."/>
            <person name="Kwon S.-W."/>
        </authorList>
    </citation>
    <scope>NUCLEOTIDE SEQUENCE</scope>
    <source>
        <strain evidence="2">5420S-77</strain>
    </source>
</reference>
<gene>
    <name evidence="2" type="ORF">MUN86_22020</name>
</gene>
<accession>A0ABY4G5P6</accession>
<keyword evidence="3" id="KW-1185">Reference proteome</keyword>
<organism evidence="2 3">
    <name type="scientific">Hymenobacter volaticus</name>
    <dbReference type="NCBI Taxonomy" id="2932254"/>
    <lineage>
        <taxon>Bacteria</taxon>
        <taxon>Pseudomonadati</taxon>
        <taxon>Bacteroidota</taxon>
        <taxon>Cytophagia</taxon>
        <taxon>Cytophagales</taxon>
        <taxon>Hymenobacteraceae</taxon>
        <taxon>Hymenobacter</taxon>
    </lineage>
</organism>
<dbReference type="Proteomes" id="UP000830401">
    <property type="component" value="Chromosome"/>
</dbReference>
<sequence length="84" mass="9385">MYARLAVLWLLLGVLFGGMGSAQAQTSPPLNLNAPPQLTPPHPIPAGYDYRCLIRGGWQLPRLRLLQRPYQANHCLFGGHAYWC</sequence>
<name>A0ABY4G5P6_9BACT</name>
<evidence type="ECO:0000313" key="2">
    <source>
        <dbReference type="EMBL" id="UOQ66138.1"/>
    </source>
</evidence>
<keyword evidence="1" id="KW-0732">Signal</keyword>
<evidence type="ECO:0000313" key="3">
    <source>
        <dbReference type="Proteomes" id="UP000830401"/>
    </source>
</evidence>
<proteinExistence type="predicted"/>
<dbReference type="EMBL" id="CP095061">
    <property type="protein sequence ID" value="UOQ66138.1"/>
    <property type="molecule type" value="Genomic_DNA"/>
</dbReference>